<dbReference type="GO" id="GO:0006589">
    <property type="term" value="P:octopamine biosynthetic process"/>
    <property type="evidence" value="ECO:0007669"/>
    <property type="project" value="TreeGrafter"/>
</dbReference>
<sequence>MNYDFNFQQSRILREEVTLMPGDSLITECGYDSRGRNVPTFGGYATKDEMCQGFLYYYPRGYMDVCCSRPANEVLLSTLGIQDILYNDPQEQSKGDTDEYGINLKEETKLAEAMRSGEYHSQLRYSDHTQFLRYLIIQEPEAYRNQSLYELITSEKTWENVEFVRKLQDIVINGDHIPLCSLSQDAPPLKKSPSVMAYPTFTPLPATADKCNSNIPGSLGTLPEATDTNMTSGDDFGTTERNLNLGSNLGYAENESKAPGNSYEYAENESKAPGNVENESRATRNAENESRALKDAGNESRAPGNAENEFRIPK</sequence>
<feature type="region of interest" description="Disordered" evidence="2">
    <location>
        <begin position="215"/>
        <end position="314"/>
    </location>
</feature>
<feature type="domain" description="Copper type II ascorbate-dependent monooxygenase C-terminal" evidence="3">
    <location>
        <begin position="2"/>
        <end position="75"/>
    </location>
</feature>
<proteinExistence type="predicted"/>
<accession>A0AAN9ACS4</accession>
<dbReference type="InterPro" id="IPR024548">
    <property type="entry name" value="Cu2_monoox_C"/>
</dbReference>
<dbReference type="GO" id="GO:0042420">
    <property type="term" value="P:dopamine catabolic process"/>
    <property type="evidence" value="ECO:0007669"/>
    <property type="project" value="TreeGrafter"/>
</dbReference>
<dbReference type="Pfam" id="PF03712">
    <property type="entry name" value="Cu2_monoox_C"/>
    <property type="match status" value="1"/>
</dbReference>
<evidence type="ECO:0000313" key="4">
    <source>
        <dbReference type="EMBL" id="KAK7083169.1"/>
    </source>
</evidence>
<dbReference type="EMBL" id="JAXCGZ010003795">
    <property type="protein sequence ID" value="KAK7083169.1"/>
    <property type="molecule type" value="Genomic_DNA"/>
</dbReference>
<feature type="compositionally biased region" description="Basic and acidic residues" evidence="2">
    <location>
        <begin position="278"/>
        <end position="298"/>
    </location>
</feature>
<gene>
    <name evidence="4" type="primary">moxd1</name>
    <name evidence="4" type="ORF">SK128_001218</name>
</gene>
<dbReference type="Gene3D" id="2.60.120.230">
    <property type="match status" value="1"/>
</dbReference>
<organism evidence="4 5">
    <name type="scientific">Halocaridina rubra</name>
    <name type="common">Hawaiian red shrimp</name>
    <dbReference type="NCBI Taxonomy" id="373956"/>
    <lineage>
        <taxon>Eukaryota</taxon>
        <taxon>Metazoa</taxon>
        <taxon>Ecdysozoa</taxon>
        <taxon>Arthropoda</taxon>
        <taxon>Crustacea</taxon>
        <taxon>Multicrustacea</taxon>
        <taxon>Malacostraca</taxon>
        <taxon>Eumalacostraca</taxon>
        <taxon>Eucarida</taxon>
        <taxon>Decapoda</taxon>
        <taxon>Pleocyemata</taxon>
        <taxon>Caridea</taxon>
        <taxon>Atyoidea</taxon>
        <taxon>Atyidae</taxon>
        <taxon>Halocaridina</taxon>
    </lineage>
</organism>
<dbReference type="EC" id="1.14.17.1" evidence="4"/>
<reference evidence="4 5" key="1">
    <citation type="submission" date="2023-11" db="EMBL/GenBank/DDBJ databases">
        <title>Halocaridina rubra genome assembly.</title>
        <authorList>
            <person name="Smith C."/>
        </authorList>
    </citation>
    <scope>NUCLEOTIDE SEQUENCE [LARGE SCALE GENOMIC DNA]</scope>
    <source>
        <strain evidence="4">EP-1</strain>
        <tissue evidence="4">Whole</tissue>
    </source>
</reference>
<evidence type="ECO:0000313" key="5">
    <source>
        <dbReference type="Proteomes" id="UP001381693"/>
    </source>
</evidence>
<dbReference type="GO" id="GO:0004500">
    <property type="term" value="F:dopamine beta-monooxygenase activity"/>
    <property type="evidence" value="ECO:0007669"/>
    <property type="project" value="UniProtKB-EC"/>
</dbReference>
<dbReference type="Proteomes" id="UP001381693">
    <property type="component" value="Unassembled WGS sequence"/>
</dbReference>
<dbReference type="GO" id="GO:0005615">
    <property type="term" value="C:extracellular space"/>
    <property type="evidence" value="ECO:0007669"/>
    <property type="project" value="TreeGrafter"/>
</dbReference>
<comment type="caution">
    <text evidence="4">The sequence shown here is derived from an EMBL/GenBank/DDBJ whole genome shotgun (WGS) entry which is preliminary data.</text>
</comment>
<evidence type="ECO:0000259" key="3">
    <source>
        <dbReference type="Pfam" id="PF03712"/>
    </source>
</evidence>
<dbReference type="InterPro" id="IPR014784">
    <property type="entry name" value="Cu2_ascorb_mOase-like_C"/>
</dbReference>
<evidence type="ECO:0000256" key="1">
    <source>
        <dbReference type="ARBA" id="ARBA00023157"/>
    </source>
</evidence>
<evidence type="ECO:0000256" key="2">
    <source>
        <dbReference type="SAM" id="MobiDB-lite"/>
    </source>
</evidence>
<protein>
    <submittedName>
        <fullName evidence="4">Octopamine biosynthetic process</fullName>
        <ecNumber evidence="4">1.14.17.1</ecNumber>
    </submittedName>
</protein>
<dbReference type="InterPro" id="IPR000945">
    <property type="entry name" value="DBH-like"/>
</dbReference>
<dbReference type="PANTHER" id="PTHR10157">
    <property type="entry name" value="DOPAMINE BETA HYDROXYLASE RELATED"/>
    <property type="match status" value="1"/>
</dbReference>
<keyword evidence="4" id="KW-0560">Oxidoreductase</keyword>
<dbReference type="InterPro" id="IPR008977">
    <property type="entry name" value="PHM/PNGase_F_dom_sf"/>
</dbReference>
<dbReference type="GO" id="GO:0042421">
    <property type="term" value="P:norepinephrine biosynthetic process"/>
    <property type="evidence" value="ECO:0007669"/>
    <property type="project" value="TreeGrafter"/>
</dbReference>
<keyword evidence="5" id="KW-1185">Reference proteome</keyword>
<dbReference type="GO" id="GO:0030667">
    <property type="term" value="C:secretory granule membrane"/>
    <property type="evidence" value="ECO:0007669"/>
    <property type="project" value="TreeGrafter"/>
</dbReference>
<dbReference type="SUPFAM" id="SSF49742">
    <property type="entry name" value="PHM/PNGase F"/>
    <property type="match status" value="1"/>
</dbReference>
<name>A0AAN9ACS4_HALRR</name>
<dbReference type="GO" id="GO:0005507">
    <property type="term" value="F:copper ion binding"/>
    <property type="evidence" value="ECO:0007669"/>
    <property type="project" value="TreeGrafter"/>
</dbReference>
<dbReference type="PANTHER" id="PTHR10157:SF23">
    <property type="entry name" value="MOXD1 HOMOLOG 1"/>
    <property type="match status" value="1"/>
</dbReference>
<keyword evidence="1" id="KW-1015">Disulfide bond</keyword>
<dbReference type="AlphaFoldDB" id="A0AAN9ACS4"/>